<evidence type="ECO:0000313" key="4">
    <source>
        <dbReference type="EMBL" id="PIQ74437.1"/>
    </source>
</evidence>
<evidence type="ECO:0000256" key="2">
    <source>
        <dbReference type="ARBA" id="ARBA00023315"/>
    </source>
</evidence>
<dbReference type="SUPFAM" id="SSF69593">
    <property type="entry name" value="Glycerol-3-phosphate (1)-acyltransferase"/>
    <property type="match status" value="1"/>
</dbReference>
<dbReference type="PANTHER" id="PTHR10434:SF11">
    <property type="entry name" value="1-ACYL-SN-GLYCEROL-3-PHOSPHATE ACYLTRANSFERASE"/>
    <property type="match status" value="1"/>
</dbReference>
<accession>A0A2H0KQP1</accession>
<organism evidence="4 5">
    <name type="scientific">Candidatus Portnoybacteria bacterium CG11_big_fil_rev_8_21_14_0_20_44_10</name>
    <dbReference type="NCBI Taxonomy" id="1974818"/>
    <lineage>
        <taxon>Bacteria</taxon>
        <taxon>Candidatus Portnoyibacteriota</taxon>
    </lineage>
</organism>
<feature type="domain" description="Phospholipid/glycerol acyltransferase" evidence="3">
    <location>
        <begin position="42"/>
        <end position="157"/>
    </location>
</feature>
<dbReference type="EMBL" id="PCVN01000051">
    <property type="protein sequence ID" value="PIQ74437.1"/>
    <property type="molecule type" value="Genomic_DNA"/>
</dbReference>
<proteinExistence type="predicted"/>
<dbReference type="AlphaFoldDB" id="A0A2H0KQP1"/>
<dbReference type="SMART" id="SM00563">
    <property type="entry name" value="PlsC"/>
    <property type="match status" value="1"/>
</dbReference>
<reference evidence="4 5" key="1">
    <citation type="submission" date="2017-09" db="EMBL/GenBank/DDBJ databases">
        <title>Depth-based differentiation of microbial function through sediment-hosted aquifers and enrichment of novel symbionts in the deep terrestrial subsurface.</title>
        <authorList>
            <person name="Probst A.J."/>
            <person name="Ladd B."/>
            <person name="Jarett J.K."/>
            <person name="Geller-Mcgrath D.E."/>
            <person name="Sieber C.M."/>
            <person name="Emerson J.B."/>
            <person name="Anantharaman K."/>
            <person name="Thomas B.C."/>
            <person name="Malmstrom R."/>
            <person name="Stieglmeier M."/>
            <person name="Klingl A."/>
            <person name="Woyke T."/>
            <person name="Ryan C.M."/>
            <person name="Banfield J.F."/>
        </authorList>
    </citation>
    <scope>NUCLEOTIDE SEQUENCE [LARGE SCALE GENOMIC DNA]</scope>
    <source>
        <strain evidence="4">CG11_big_fil_rev_8_21_14_0_20_44_10</strain>
    </source>
</reference>
<sequence length="209" mass="23889">MIMTISSAQKISWLIMRLLNCCFFKFRVIGQENIDQLKGGPLIIACNHKSFWDNFFLDYAFTFTFPPFRYIAADWIFKKWWKVFVVILGGFPVLKGQGLEVSLKTPLKILNENGIIIIYPEGKIISEDDKIGEAKRGIGALSLWSNAPILPVALKGTRGMRRRKKVEVIFGQPFFAKDMITPTAPNPTIEDFDKVSEAVMEKIKKLYFS</sequence>
<dbReference type="Pfam" id="PF01553">
    <property type="entry name" value="Acyltransferase"/>
    <property type="match status" value="1"/>
</dbReference>
<dbReference type="Proteomes" id="UP000231550">
    <property type="component" value="Unassembled WGS sequence"/>
</dbReference>
<name>A0A2H0KQP1_9BACT</name>
<dbReference type="InterPro" id="IPR002123">
    <property type="entry name" value="Plipid/glycerol_acylTrfase"/>
</dbReference>
<dbReference type="GO" id="GO:0003841">
    <property type="term" value="F:1-acylglycerol-3-phosphate O-acyltransferase activity"/>
    <property type="evidence" value="ECO:0007669"/>
    <property type="project" value="TreeGrafter"/>
</dbReference>
<protein>
    <recommendedName>
        <fullName evidence="3">Phospholipid/glycerol acyltransferase domain-containing protein</fullName>
    </recommendedName>
</protein>
<dbReference type="PANTHER" id="PTHR10434">
    <property type="entry name" value="1-ACYL-SN-GLYCEROL-3-PHOSPHATE ACYLTRANSFERASE"/>
    <property type="match status" value="1"/>
</dbReference>
<gene>
    <name evidence="4" type="ORF">COV85_01985</name>
</gene>
<dbReference type="GO" id="GO:0006654">
    <property type="term" value="P:phosphatidic acid biosynthetic process"/>
    <property type="evidence" value="ECO:0007669"/>
    <property type="project" value="TreeGrafter"/>
</dbReference>
<keyword evidence="2" id="KW-0012">Acyltransferase</keyword>
<dbReference type="CDD" id="cd07989">
    <property type="entry name" value="LPLAT_AGPAT-like"/>
    <property type="match status" value="1"/>
</dbReference>
<evidence type="ECO:0000256" key="1">
    <source>
        <dbReference type="ARBA" id="ARBA00022679"/>
    </source>
</evidence>
<comment type="caution">
    <text evidence="4">The sequence shown here is derived from an EMBL/GenBank/DDBJ whole genome shotgun (WGS) entry which is preliminary data.</text>
</comment>
<keyword evidence="1" id="KW-0808">Transferase</keyword>
<evidence type="ECO:0000259" key="3">
    <source>
        <dbReference type="SMART" id="SM00563"/>
    </source>
</evidence>
<evidence type="ECO:0000313" key="5">
    <source>
        <dbReference type="Proteomes" id="UP000231550"/>
    </source>
</evidence>